<dbReference type="CDD" id="cd02440">
    <property type="entry name" value="AdoMet_MTases"/>
    <property type="match status" value="1"/>
</dbReference>
<dbReference type="Gene3D" id="3.40.50.150">
    <property type="entry name" value="Vaccinia Virus protein VP39"/>
    <property type="match status" value="1"/>
</dbReference>
<keyword evidence="2 6" id="KW-0489">Methyltransferase</keyword>
<feature type="active site" evidence="7">
    <location>
        <position position="450"/>
    </location>
</feature>
<keyword evidence="11" id="KW-1185">Reference proteome</keyword>
<dbReference type="FunFam" id="2.40.50.1070:FF:000003">
    <property type="entry name" value="23S rRNA (Uracil-5-)-methyltransferase RumA"/>
    <property type="match status" value="1"/>
</dbReference>
<dbReference type="Gene3D" id="2.40.50.1070">
    <property type="match status" value="1"/>
</dbReference>
<evidence type="ECO:0000259" key="9">
    <source>
        <dbReference type="PROSITE" id="PS50926"/>
    </source>
</evidence>
<evidence type="ECO:0000256" key="5">
    <source>
        <dbReference type="ARBA" id="ARBA00023014"/>
    </source>
</evidence>
<dbReference type="InterPro" id="IPR010280">
    <property type="entry name" value="U5_MeTrfase_fam"/>
</dbReference>
<dbReference type="InterPro" id="IPR002792">
    <property type="entry name" value="TRAM_dom"/>
</dbReference>
<reference evidence="10" key="1">
    <citation type="submission" date="2021-03" db="EMBL/GenBank/DDBJ databases">
        <title>Antimicrobial resistance genes in bacteria isolated from Japanese honey, and their potential for conferring macrolide and lincosamide resistance in the American foulbrood pathogen Paenibacillus larvae.</title>
        <authorList>
            <person name="Okamoto M."/>
            <person name="Kumagai M."/>
            <person name="Kanamori H."/>
            <person name="Takamatsu D."/>
        </authorList>
    </citation>
    <scope>NUCLEOTIDE SEQUENCE</scope>
    <source>
        <strain evidence="10">J2TS6</strain>
    </source>
</reference>
<dbReference type="InterPro" id="IPR029063">
    <property type="entry name" value="SAM-dependent_MTases_sf"/>
</dbReference>
<evidence type="ECO:0000256" key="3">
    <source>
        <dbReference type="ARBA" id="ARBA00022679"/>
    </source>
</evidence>
<evidence type="ECO:0000256" key="7">
    <source>
        <dbReference type="PROSITE-ProRule" id="PRU10015"/>
    </source>
</evidence>
<protein>
    <submittedName>
        <fullName evidence="10">tRNA (Uracil-5-)-methyltransferase</fullName>
    </submittedName>
</protein>
<sequence>MSRNKPAQPKEKGRNAKPAAKTHPKAQDRKGTFNKAGQPSAESIKAGDRIVVTIKRIGINGEGVGYYRKKAVFVHGALPDEVVKAMVTRTEPGYLTGEIIEIEKKSPQRIEPPCPIYYKCGGCQIQHMNYDAQLQAKEEIIRESFQRYTKLETLLIRPILGMDNPWGYRNKAQLQVGREGKDVIAGLYAMGTHRLIDISGCPIQHPVVNRVIEQVKEIMEELDIPEYSERTRQGSVRTIVARVGQTGGKVQLTFITATDRLPDSRRLVEKIRERMPMVITIAQNIHKGKSPLVFGNKTVTLWGEEQLEESLGDVRFALSPRAFFQLNPEQTVKLYNAVQEAAGLTGSELVVDAYCGTGTIGLWLAPHAHEVRGIELIPEAVLDARDNAKSSGVDNARFYEGRAEQLLPEWVQRGVRPDVVVVDPPRTGCERPLLDAIVQSKPKRMVYVSCNPATLAKDCQVLLSGGYKIEWVQPVDMFPQTSHVECCTLLVRTQ</sequence>
<dbReference type="AlphaFoldDB" id="A0A920CBW5"/>
<gene>
    <name evidence="10" type="ORF">J2TS6_20680</name>
</gene>
<dbReference type="PROSITE" id="PS50926">
    <property type="entry name" value="TRAM"/>
    <property type="match status" value="1"/>
</dbReference>
<dbReference type="PANTHER" id="PTHR11061">
    <property type="entry name" value="RNA M5U METHYLTRANSFERASE"/>
    <property type="match status" value="1"/>
</dbReference>
<dbReference type="PROSITE" id="PS51687">
    <property type="entry name" value="SAM_MT_RNA_M5U"/>
    <property type="match status" value="1"/>
</dbReference>
<feature type="domain" description="TRAM" evidence="9">
    <location>
        <begin position="43"/>
        <end position="101"/>
    </location>
</feature>
<keyword evidence="5" id="KW-0411">Iron-sulfur</keyword>
<dbReference type="InterPro" id="IPR012340">
    <property type="entry name" value="NA-bd_OB-fold"/>
</dbReference>
<dbReference type="InterPro" id="IPR030391">
    <property type="entry name" value="MeTrfase_TrmA_CS"/>
</dbReference>
<comment type="similarity">
    <text evidence="6">Belongs to the class I-like SAM-binding methyltransferase superfamily. RNA M5U methyltransferase family.</text>
</comment>
<evidence type="ECO:0000256" key="4">
    <source>
        <dbReference type="ARBA" id="ARBA00022691"/>
    </source>
</evidence>
<dbReference type="SUPFAM" id="SSF53335">
    <property type="entry name" value="S-adenosyl-L-methionine-dependent methyltransferases"/>
    <property type="match status" value="1"/>
</dbReference>
<dbReference type="GO" id="GO:0070041">
    <property type="term" value="F:rRNA (uridine-C5-)-methyltransferase activity"/>
    <property type="evidence" value="ECO:0007669"/>
    <property type="project" value="TreeGrafter"/>
</dbReference>
<dbReference type="PROSITE" id="PS01231">
    <property type="entry name" value="TRMA_2"/>
    <property type="match status" value="1"/>
</dbReference>
<dbReference type="PANTHER" id="PTHR11061:SF45">
    <property type="match status" value="1"/>
</dbReference>
<evidence type="ECO:0000256" key="6">
    <source>
        <dbReference type="PROSITE-ProRule" id="PRU01024"/>
    </source>
</evidence>
<name>A0A920CBW5_9BACL</name>
<dbReference type="InterPro" id="IPR030390">
    <property type="entry name" value="MeTrfase_TrmA_AS"/>
</dbReference>
<dbReference type="FunFam" id="3.40.50.150:FF:000009">
    <property type="entry name" value="23S rRNA (Uracil(1939)-C(5))-methyltransferase RlmD"/>
    <property type="match status" value="1"/>
</dbReference>
<keyword evidence="3 6" id="KW-0808">Transferase</keyword>
<feature type="region of interest" description="Disordered" evidence="8">
    <location>
        <begin position="1"/>
        <end position="41"/>
    </location>
</feature>
<evidence type="ECO:0000256" key="2">
    <source>
        <dbReference type="ARBA" id="ARBA00022603"/>
    </source>
</evidence>
<evidence type="ECO:0000256" key="8">
    <source>
        <dbReference type="SAM" id="MobiDB-lite"/>
    </source>
</evidence>
<keyword evidence="1" id="KW-0004">4Fe-4S</keyword>
<dbReference type="NCBIfam" id="TIGR00479">
    <property type="entry name" value="rumA"/>
    <property type="match status" value="1"/>
</dbReference>
<feature type="binding site" evidence="6">
    <location>
        <position position="325"/>
    </location>
    <ligand>
        <name>S-adenosyl-L-methionine</name>
        <dbReference type="ChEBI" id="CHEBI:59789"/>
    </ligand>
</feature>
<organism evidence="10 11">
    <name type="scientific">Paenibacillus albilobatus</name>
    <dbReference type="NCBI Taxonomy" id="2716884"/>
    <lineage>
        <taxon>Bacteria</taxon>
        <taxon>Bacillati</taxon>
        <taxon>Bacillota</taxon>
        <taxon>Bacilli</taxon>
        <taxon>Bacillales</taxon>
        <taxon>Paenibacillaceae</taxon>
        <taxon>Paenibacillus</taxon>
    </lineage>
</organism>
<keyword evidence="1" id="KW-0479">Metal-binding</keyword>
<feature type="binding site" evidence="6">
    <location>
        <position position="354"/>
    </location>
    <ligand>
        <name>S-adenosyl-L-methionine</name>
        <dbReference type="ChEBI" id="CHEBI:59789"/>
    </ligand>
</feature>
<dbReference type="GO" id="GO:0070475">
    <property type="term" value="P:rRNA base methylation"/>
    <property type="evidence" value="ECO:0007669"/>
    <property type="project" value="TreeGrafter"/>
</dbReference>
<comment type="caution">
    <text evidence="10">The sequence shown here is derived from an EMBL/GenBank/DDBJ whole genome shotgun (WGS) entry which is preliminary data.</text>
</comment>
<feature type="binding site" evidence="6">
    <location>
        <position position="375"/>
    </location>
    <ligand>
        <name>S-adenosyl-L-methionine</name>
        <dbReference type="ChEBI" id="CHEBI:59789"/>
    </ligand>
</feature>
<feature type="binding site" evidence="6">
    <location>
        <position position="423"/>
    </location>
    <ligand>
        <name>S-adenosyl-L-methionine</name>
        <dbReference type="ChEBI" id="CHEBI:59789"/>
    </ligand>
</feature>
<dbReference type="Pfam" id="PF05958">
    <property type="entry name" value="tRNA_U5-meth_tr"/>
    <property type="match status" value="1"/>
</dbReference>
<dbReference type="SUPFAM" id="SSF50249">
    <property type="entry name" value="Nucleic acid-binding proteins"/>
    <property type="match status" value="1"/>
</dbReference>
<keyword evidence="4 6" id="KW-0949">S-adenosyl-L-methionine</keyword>
<dbReference type="GO" id="GO:0051539">
    <property type="term" value="F:4 iron, 4 sulfur cluster binding"/>
    <property type="evidence" value="ECO:0007669"/>
    <property type="project" value="UniProtKB-KW"/>
</dbReference>
<feature type="active site" description="Nucleophile" evidence="6">
    <location>
        <position position="450"/>
    </location>
</feature>
<proteinExistence type="inferred from homology"/>
<evidence type="ECO:0000313" key="11">
    <source>
        <dbReference type="Proteomes" id="UP000679779"/>
    </source>
</evidence>
<dbReference type="Pfam" id="PF01938">
    <property type="entry name" value="TRAM"/>
    <property type="match status" value="1"/>
</dbReference>
<dbReference type="FunFam" id="2.40.50.140:FF:000097">
    <property type="entry name" value="23S rRNA (uracil(1939)-C(5))-methyltransferase RlmD"/>
    <property type="match status" value="1"/>
</dbReference>
<dbReference type="EMBL" id="BORQ01000002">
    <property type="protein sequence ID" value="GIO30927.1"/>
    <property type="molecule type" value="Genomic_DNA"/>
</dbReference>
<dbReference type="Proteomes" id="UP000679779">
    <property type="component" value="Unassembled WGS sequence"/>
</dbReference>
<evidence type="ECO:0000313" key="10">
    <source>
        <dbReference type="EMBL" id="GIO30927.1"/>
    </source>
</evidence>
<dbReference type="Gene3D" id="2.40.50.140">
    <property type="entry name" value="Nucleic acid-binding proteins"/>
    <property type="match status" value="1"/>
</dbReference>
<keyword evidence="1" id="KW-0408">Iron</keyword>
<accession>A0A920CBW5</accession>
<dbReference type="PROSITE" id="PS01230">
    <property type="entry name" value="TRMA_1"/>
    <property type="match status" value="1"/>
</dbReference>
<evidence type="ECO:0000256" key="1">
    <source>
        <dbReference type="ARBA" id="ARBA00022485"/>
    </source>
</evidence>